<reference evidence="2" key="1">
    <citation type="journal article" date="2014" name="Int. J. Syst. Evol. Microbiol.">
        <title>Complete genome sequence of Corynebacterium casei LMG S-19264T (=DSM 44701T), isolated from a smear-ripened cheese.</title>
        <authorList>
            <consortium name="US DOE Joint Genome Institute (JGI-PGF)"/>
            <person name="Walter F."/>
            <person name="Albersmeier A."/>
            <person name="Kalinowski J."/>
            <person name="Ruckert C."/>
        </authorList>
    </citation>
    <scope>NUCLEOTIDE SEQUENCE</scope>
    <source>
        <strain evidence="2">JCM 3090</strain>
    </source>
</reference>
<evidence type="ECO:0000259" key="1">
    <source>
        <dbReference type="Pfam" id="PF20058"/>
    </source>
</evidence>
<dbReference type="Pfam" id="PF20058">
    <property type="entry name" value="DUF6457"/>
    <property type="match status" value="1"/>
</dbReference>
<dbReference type="InterPro" id="IPR045598">
    <property type="entry name" value="DUF6457"/>
</dbReference>
<accession>A0A8J3B8Z8</accession>
<dbReference type="AlphaFoldDB" id="A0A8J3B8Z8"/>
<reference evidence="2" key="2">
    <citation type="submission" date="2020-09" db="EMBL/GenBank/DDBJ databases">
        <authorList>
            <person name="Sun Q."/>
            <person name="Ohkuma M."/>
        </authorList>
    </citation>
    <scope>NUCLEOTIDE SEQUENCE</scope>
    <source>
        <strain evidence="2">JCM 3090</strain>
    </source>
</reference>
<dbReference type="RefSeq" id="WP_189169470.1">
    <property type="nucleotide sequence ID" value="NZ_BMQB01000003.1"/>
</dbReference>
<comment type="caution">
    <text evidence="2">The sequence shown here is derived from an EMBL/GenBank/DDBJ whole genome shotgun (WGS) entry which is preliminary data.</text>
</comment>
<dbReference type="EMBL" id="BMQB01000003">
    <property type="protein sequence ID" value="GGJ87461.1"/>
    <property type="molecule type" value="Genomic_DNA"/>
</dbReference>
<keyword evidence="3" id="KW-1185">Reference proteome</keyword>
<evidence type="ECO:0000313" key="3">
    <source>
        <dbReference type="Proteomes" id="UP000649739"/>
    </source>
</evidence>
<name>A0A8J3B8Z8_9ACTN</name>
<protein>
    <recommendedName>
        <fullName evidence="1">DUF6457 domain-containing protein</fullName>
    </recommendedName>
</protein>
<organism evidence="2 3">
    <name type="scientific">Pilimelia anulata</name>
    <dbReference type="NCBI Taxonomy" id="53371"/>
    <lineage>
        <taxon>Bacteria</taxon>
        <taxon>Bacillati</taxon>
        <taxon>Actinomycetota</taxon>
        <taxon>Actinomycetes</taxon>
        <taxon>Micromonosporales</taxon>
        <taxon>Micromonosporaceae</taxon>
        <taxon>Pilimelia</taxon>
    </lineage>
</organism>
<evidence type="ECO:0000313" key="2">
    <source>
        <dbReference type="EMBL" id="GGJ87461.1"/>
    </source>
</evidence>
<gene>
    <name evidence="2" type="ORF">GCM10010123_16320</name>
</gene>
<proteinExistence type="predicted"/>
<dbReference type="Proteomes" id="UP000649739">
    <property type="component" value="Unassembled WGS sequence"/>
</dbReference>
<sequence length="78" mass="7917">MTVLDEWAETACAELGLDPADANLDLILQLAKDVAHTVTRPAAPVTAYLLGMAVARGADPLATGARLAGLAAGFAATR</sequence>
<feature type="domain" description="DUF6457" evidence="1">
    <location>
        <begin position="2"/>
        <end position="71"/>
    </location>
</feature>